<feature type="domain" description="FHA" evidence="2">
    <location>
        <begin position="575"/>
        <end position="626"/>
    </location>
</feature>
<feature type="region of interest" description="Disordered" evidence="1">
    <location>
        <begin position="50"/>
        <end position="84"/>
    </location>
</feature>
<feature type="compositionally biased region" description="Polar residues" evidence="1">
    <location>
        <begin position="513"/>
        <end position="525"/>
    </location>
</feature>
<dbReference type="PROSITE" id="PS50174">
    <property type="entry name" value="G_PATCH"/>
    <property type="match status" value="1"/>
</dbReference>
<dbReference type="Pfam" id="PF00498">
    <property type="entry name" value="FHA"/>
    <property type="match status" value="1"/>
</dbReference>
<dbReference type="InterPro" id="IPR000253">
    <property type="entry name" value="FHA_dom"/>
</dbReference>
<feature type="compositionally biased region" description="Basic residues" evidence="1">
    <location>
        <begin position="491"/>
        <end position="500"/>
    </location>
</feature>
<feature type="compositionally biased region" description="Basic residues" evidence="1">
    <location>
        <begin position="50"/>
        <end position="61"/>
    </location>
</feature>
<dbReference type="SMART" id="SM00443">
    <property type="entry name" value="G_patch"/>
    <property type="match status" value="1"/>
</dbReference>
<dbReference type="InterPro" id="IPR053027">
    <property type="entry name" value="AGGF1"/>
</dbReference>
<dbReference type="PANTHER" id="PTHR23106">
    <property type="entry name" value="ANGIOGENIC FACTOR WITH G PATCH AND FHA DOMAINS 1"/>
    <property type="match status" value="1"/>
</dbReference>
<feature type="region of interest" description="Disordered" evidence="1">
    <location>
        <begin position="166"/>
        <end position="259"/>
    </location>
</feature>
<feature type="compositionally biased region" description="Basic and acidic residues" evidence="1">
    <location>
        <begin position="472"/>
        <end position="490"/>
    </location>
</feature>
<feature type="compositionally biased region" description="Polar residues" evidence="1">
    <location>
        <begin position="824"/>
        <end position="835"/>
    </location>
</feature>
<feature type="region of interest" description="Disordered" evidence="1">
    <location>
        <begin position="704"/>
        <end position="739"/>
    </location>
</feature>
<dbReference type="AlphaFoldDB" id="A0A336MJK4"/>
<name>A0A336MJK4_CULSO</name>
<dbReference type="InterPro" id="IPR008984">
    <property type="entry name" value="SMAD_FHA_dom_sf"/>
</dbReference>
<evidence type="ECO:0000313" key="5">
    <source>
        <dbReference type="EMBL" id="SSX30466.1"/>
    </source>
</evidence>
<dbReference type="VEuPathDB" id="VectorBase:CSON002505"/>
<dbReference type="EMBL" id="UFQT01001419">
    <property type="protein sequence ID" value="SSX30466.1"/>
    <property type="molecule type" value="Genomic_DNA"/>
</dbReference>
<feature type="compositionally biased region" description="Basic residues" evidence="1">
    <location>
        <begin position="238"/>
        <end position="257"/>
    </location>
</feature>
<feature type="compositionally biased region" description="Basic and acidic residues" evidence="1">
    <location>
        <begin position="389"/>
        <end position="412"/>
    </location>
</feature>
<feature type="compositionally biased region" description="Basic and acidic residues" evidence="1">
    <location>
        <begin position="363"/>
        <end position="379"/>
    </location>
</feature>
<dbReference type="CDD" id="cd16164">
    <property type="entry name" value="OCRE_VG5Q"/>
    <property type="match status" value="2"/>
</dbReference>
<feature type="region of interest" description="Disordered" evidence="1">
    <location>
        <begin position="362"/>
        <end position="541"/>
    </location>
</feature>
<reference evidence="4" key="1">
    <citation type="submission" date="2018-04" db="EMBL/GenBank/DDBJ databases">
        <authorList>
            <person name="Go L.Y."/>
            <person name="Mitchell J.A."/>
        </authorList>
    </citation>
    <scope>NUCLEOTIDE SEQUENCE</scope>
    <source>
        <tissue evidence="4">Whole organism</tissue>
    </source>
</reference>
<dbReference type="GO" id="GO:0003676">
    <property type="term" value="F:nucleic acid binding"/>
    <property type="evidence" value="ECO:0007669"/>
    <property type="project" value="InterPro"/>
</dbReference>
<evidence type="ECO:0000256" key="1">
    <source>
        <dbReference type="SAM" id="MobiDB-lite"/>
    </source>
</evidence>
<dbReference type="Pfam" id="PF17780">
    <property type="entry name" value="OCRE"/>
    <property type="match status" value="2"/>
</dbReference>
<reference evidence="5" key="2">
    <citation type="submission" date="2018-07" db="EMBL/GenBank/DDBJ databases">
        <authorList>
            <person name="Quirk P.G."/>
            <person name="Krulwich T.A."/>
        </authorList>
    </citation>
    <scope>NUCLEOTIDE SEQUENCE</scope>
</reference>
<feature type="compositionally biased region" description="Basic and acidic residues" evidence="1">
    <location>
        <begin position="704"/>
        <end position="714"/>
    </location>
</feature>
<dbReference type="SUPFAM" id="SSF49879">
    <property type="entry name" value="SMAD/FHA domain"/>
    <property type="match status" value="1"/>
</dbReference>
<evidence type="ECO:0000313" key="4">
    <source>
        <dbReference type="EMBL" id="SSX10785.1"/>
    </source>
</evidence>
<evidence type="ECO:0000259" key="2">
    <source>
        <dbReference type="PROSITE" id="PS50006"/>
    </source>
</evidence>
<sequence>MTQIKKNHKIGLNNMKFYKISQIRFLNTHQICMYIKKLHQIIQRQQFHLKKPKNISKKKKPKVSEKAKKPIPNATPKPCEEEDREKQVTSFLDEIKSAATEGWIQQMGMIYEPTSGMYYHPTTGYYYNAQYNLYYDGNTGTYLKYNEESFAYEFYSKVDTSAGGGLATKSSDKAKHDDDQPHHLDYEPRGQQRRRRRSRSRSDSDSLDEFGRSRPKRAVIERKEKRRHRSRSSSVEHKSRHRSRSSSIERRRRHRSRERQGWIQQMGMIYEPTSGMYYHPTTGYYYNAQYNLYYDGNTGTYLKYNEESFAYEFYSKVDTSAAGGLATKSFDKVMLCSPIITFLYFNVNSQVLYKTRLSPGLQAKHDDDQPHHLDYEPRGQQRRRRRSRSRSDSDSLDEFGRSRPKRAVIERKEKRRHRSRSSSVEHKSRHRSRSSSIERRRRHRSRERRRERSRSLSRDDRHRSRRGYKNRSSRDRKSSKSRKRYESPDKNRKRRSHSKHLSSMEEGELSGASDANSSVHSNNGDDSNKPTKEFKHPRKDIAAKYPPSLRLIIKETDLKEKLKVGSLFIIPYTGGSLGREGSHDIIIPDLNVSKSHLKFSYNRDKDRYECIDLGSRNGTILNGKRMSEAGVESKHIRLKHDSIIELNKTKILCHIHEGHTTCDKCEPGIIQKAEETVPTNVSVEIMSHKEALKQLQKRYGLENEKYVEDPKEKSQASSNYKDRAGHRRKTVGSSHHNEKTVVASVDTSISSENKGFKLLSKLGWSEGQTLGKSNEGILEPIGIVSNPGTTGLGCEDKSQIAPIKFKDKRKAEILAKTQQRFANSGINSDSTNISNVLKDDDDSD</sequence>
<dbReference type="InterPro" id="IPR000467">
    <property type="entry name" value="G_patch_dom"/>
</dbReference>
<gene>
    <name evidence="5" type="primary">CSON002505</name>
</gene>
<feature type="region of interest" description="Disordered" evidence="1">
    <location>
        <begin position="824"/>
        <end position="844"/>
    </location>
</feature>
<dbReference type="Gene3D" id="2.60.200.20">
    <property type="match status" value="1"/>
</dbReference>
<feature type="compositionally biased region" description="Basic and acidic residues" evidence="1">
    <location>
        <begin position="526"/>
        <end position="541"/>
    </location>
</feature>
<feature type="compositionally biased region" description="Basic and acidic residues" evidence="1">
    <location>
        <begin position="448"/>
        <end position="462"/>
    </location>
</feature>
<dbReference type="PROSITE" id="PS50006">
    <property type="entry name" value="FHA_DOMAIN"/>
    <property type="match status" value="1"/>
</dbReference>
<dbReference type="InterPro" id="IPR041591">
    <property type="entry name" value="OCRE"/>
</dbReference>
<protein>
    <submittedName>
        <fullName evidence="5">CSON002505 protein</fullName>
    </submittedName>
</protein>
<organism evidence="5">
    <name type="scientific">Culicoides sonorensis</name>
    <name type="common">Biting midge</name>
    <dbReference type="NCBI Taxonomy" id="179676"/>
    <lineage>
        <taxon>Eukaryota</taxon>
        <taxon>Metazoa</taxon>
        <taxon>Ecdysozoa</taxon>
        <taxon>Arthropoda</taxon>
        <taxon>Hexapoda</taxon>
        <taxon>Insecta</taxon>
        <taxon>Pterygota</taxon>
        <taxon>Neoptera</taxon>
        <taxon>Endopterygota</taxon>
        <taxon>Diptera</taxon>
        <taxon>Nematocera</taxon>
        <taxon>Chironomoidea</taxon>
        <taxon>Ceratopogonidae</taxon>
        <taxon>Ceratopogoninae</taxon>
        <taxon>Culicoides</taxon>
        <taxon>Monoculicoides</taxon>
    </lineage>
</organism>
<accession>A0A336MJK4</accession>
<dbReference type="InterPro" id="IPR035624">
    <property type="entry name" value="AGGF1_OCRE"/>
</dbReference>
<feature type="compositionally biased region" description="Basic residues" evidence="1">
    <location>
        <begin position="427"/>
        <end position="447"/>
    </location>
</feature>
<dbReference type="Pfam" id="PF01585">
    <property type="entry name" value="G-patch"/>
    <property type="match status" value="1"/>
</dbReference>
<evidence type="ECO:0000259" key="3">
    <source>
        <dbReference type="PROSITE" id="PS50174"/>
    </source>
</evidence>
<proteinExistence type="predicted"/>
<dbReference type="PANTHER" id="PTHR23106:SF24">
    <property type="entry name" value="ANGIOGENIC FACTOR WITH G PATCH AND FHA DOMAINS 1"/>
    <property type="match status" value="1"/>
</dbReference>
<dbReference type="EMBL" id="UFQS01001419">
    <property type="protein sequence ID" value="SSX10785.1"/>
    <property type="molecule type" value="Genomic_DNA"/>
</dbReference>
<feature type="compositionally biased region" description="Basic and acidic residues" evidence="1">
    <location>
        <begin position="170"/>
        <end position="190"/>
    </location>
</feature>
<feature type="domain" description="G-patch" evidence="3">
    <location>
        <begin position="751"/>
        <end position="797"/>
    </location>
</feature>
<dbReference type="SMART" id="SM00240">
    <property type="entry name" value="FHA"/>
    <property type="match status" value="1"/>
</dbReference>
<feature type="compositionally biased region" description="Basic and acidic residues" evidence="1">
    <location>
        <begin position="200"/>
        <end position="223"/>
    </location>
</feature>